<comment type="caution">
    <text evidence="2">The sequence shown here is derived from an EMBL/GenBank/DDBJ whole genome shotgun (WGS) entry which is preliminary data.</text>
</comment>
<evidence type="ECO:0000313" key="3">
    <source>
        <dbReference type="Proteomes" id="UP000663814"/>
    </source>
</evidence>
<gene>
    <name evidence="2" type="ORF">I4W93_015935</name>
</gene>
<protein>
    <submittedName>
        <fullName evidence="2">Excinuclease ABC subunit A</fullName>
    </submittedName>
</protein>
<reference evidence="2 3" key="1">
    <citation type="submission" date="2020-12" db="EMBL/GenBank/DDBJ databases">
        <authorList>
            <person name="Ruan W."/>
            <person name="Khan S.A."/>
            <person name="Jeon C.O."/>
        </authorList>
    </citation>
    <scope>NUCLEOTIDE SEQUENCE [LARGE SCALE GENOMIC DNA]</scope>
    <source>
        <strain evidence="2 3">MA-13</strain>
    </source>
</reference>
<dbReference type="EMBL" id="JAERPS020000006">
    <property type="protein sequence ID" value="MBZ9613080.1"/>
    <property type="molecule type" value="Genomic_DNA"/>
</dbReference>
<dbReference type="RefSeq" id="WP_205311789.1">
    <property type="nucleotide sequence ID" value="NZ_JAERPS020000006.1"/>
</dbReference>
<sequence length="143" mass="15187">MNKVLTVLALSATVISGAAQARNDVLNLPLAGIIGTDKAKQALIDVPFYFAGQDHPAVSNNWGDISTNKKTNAVGKSDDEACQWVLLSAIKALQEAAKKRGYDAVVNIRSNYKNNEFSSATEFQCGAGNIMAGVALKGELVKF</sequence>
<keyword evidence="3" id="KW-1185">Reference proteome</keyword>
<feature type="chain" id="PRO_5045837873" evidence="1">
    <location>
        <begin position="22"/>
        <end position="143"/>
    </location>
</feature>
<evidence type="ECO:0000313" key="2">
    <source>
        <dbReference type="EMBL" id="MBZ9613080.1"/>
    </source>
</evidence>
<name>A0ABS7XDE4_9GAMM</name>
<reference evidence="2 3" key="2">
    <citation type="submission" date="2021-08" db="EMBL/GenBank/DDBJ databases">
        <title>Rheinheimera aquimaris sp. nov., isolated from seawater of the East Sea in Korea.</title>
        <authorList>
            <person name="Kim K.H."/>
            <person name="Wenting R."/>
            <person name="Kim K.R."/>
            <person name="Jeon C.O."/>
        </authorList>
    </citation>
    <scope>NUCLEOTIDE SEQUENCE [LARGE SCALE GENOMIC DNA]</scope>
    <source>
        <strain evidence="2 3">MA-13</strain>
    </source>
</reference>
<feature type="signal peptide" evidence="1">
    <location>
        <begin position="1"/>
        <end position="21"/>
    </location>
</feature>
<keyword evidence="1" id="KW-0732">Signal</keyword>
<dbReference type="Proteomes" id="UP000663814">
    <property type="component" value="Unassembled WGS sequence"/>
</dbReference>
<evidence type="ECO:0000256" key="1">
    <source>
        <dbReference type="SAM" id="SignalP"/>
    </source>
</evidence>
<organism evidence="2 3">
    <name type="scientific">Rheinheimera maricola</name>
    <dbReference type="NCBI Taxonomy" id="2793282"/>
    <lineage>
        <taxon>Bacteria</taxon>
        <taxon>Pseudomonadati</taxon>
        <taxon>Pseudomonadota</taxon>
        <taxon>Gammaproteobacteria</taxon>
        <taxon>Chromatiales</taxon>
        <taxon>Chromatiaceae</taxon>
        <taxon>Rheinheimera</taxon>
    </lineage>
</organism>
<accession>A0ABS7XDE4</accession>
<proteinExistence type="predicted"/>